<evidence type="ECO:0000256" key="1">
    <source>
        <dbReference type="ARBA" id="ARBA00022741"/>
    </source>
</evidence>
<sequence length="86" mass="9110">MGGMTMQLKVKLFAMLREQLGETVTLNLGDKATAEAVKPALIERFPAAKPILETARLAINQDFVSDEAMTLAPGDEVALIPPVSGG</sequence>
<dbReference type="GO" id="GO:0000166">
    <property type="term" value="F:nucleotide binding"/>
    <property type="evidence" value="ECO:0007669"/>
    <property type="project" value="UniProtKB-KW"/>
</dbReference>
<protein>
    <recommendedName>
        <fullName evidence="3">Molybdopterin synthase sulfur carrier subunit</fullName>
    </recommendedName>
</protein>
<dbReference type="InterPro" id="IPR003749">
    <property type="entry name" value="ThiS/MoaD-like"/>
</dbReference>
<proteinExistence type="inferred from homology"/>
<keyword evidence="1" id="KW-0547">Nucleotide-binding</keyword>
<dbReference type="EMBL" id="AZCX01000001">
    <property type="protein sequence ID" value="KRK49166.1"/>
    <property type="molecule type" value="Genomic_DNA"/>
</dbReference>
<dbReference type="PATRIC" id="fig|1302272.5.peg.85"/>
<accession>A0A0R1HQN4</accession>
<reference evidence="4 5" key="1">
    <citation type="journal article" date="2015" name="Genome Announc.">
        <title>Expanding the biotechnology potential of lactobacilli through comparative genomics of 213 strains and associated genera.</title>
        <authorList>
            <person name="Sun Z."/>
            <person name="Harris H.M."/>
            <person name="McCann A."/>
            <person name="Guo C."/>
            <person name="Argimon S."/>
            <person name="Zhang W."/>
            <person name="Yang X."/>
            <person name="Jeffery I.B."/>
            <person name="Cooney J.C."/>
            <person name="Kagawa T.F."/>
            <person name="Liu W."/>
            <person name="Song Y."/>
            <person name="Salvetti E."/>
            <person name="Wrobel A."/>
            <person name="Rasinkangas P."/>
            <person name="Parkhill J."/>
            <person name="Rea M.C."/>
            <person name="O'Sullivan O."/>
            <person name="Ritari J."/>
            <person name="Douillard F.P."/>
            <person name="Paul Ross R."/>
            <person name="Yang R."/>
            <person name="Briner A.E."/>
            <person name="Felis G.E."/>
            <person name="de Vos W.M."/>
            <person name="Barrangou R."/>
            <person name="Klaenhammer T.R."/>
            <person name="Caufield P.W."/>
            <person name="Cui Y."/>
            <person name="Zhang H."/>
            <person name="O'Toole P.W."/>
        </authorList>
    </citation>
    <scope>NUCLEOTIDE SEQUENCE [LARGE SCALE GENOMIC DNA]</scope>
    <source>
        <strain evidence="4 5">JCM 15530</strain>
    </source>
</reference>
<dbReference type="Proteomes" id="UP000050911">
    <property type="component" value="Unassembled WGS sequence"/>
</dbReference>
<dbReference type="CDD" id="cd00754">
    <property type="entry name" value="Ubl_MoaD"/>
    <property type="match status" value="1"/>
</dbReference>
<dbReference type="Pfam" id="PF02597">
    <property type="entry name" value="ThiS"/>
    <property type="match status" value="1"/>
</dbReference>
<evidence type="ECO:0000313" key="5">
    <source>
        <dbReference type="Proteomes" id="UP000050911"/>
    </source>
</evidence>
<dbReference type="InterPro" id="IPR012675">
    <property type="entry name" value="Beta-grasp_dom_sf"/>
</dbReference>
<comment type="caution">
    <text evidence="4">The sequence shown here is derived from an EMBL/GenBank/DDBJ whole genome shotgun (WGS) entry which is preliminary data.</text>
</comment>
<comment type="similarity">
    <text evidence="2">Belongs to the MoaD family.</text>
</comment>
<dbReference type="Gene3D" id="3.10.20.30">
    <property type="match status" value="1"/>
</dbReference>
<dbReference type="GO" id="GO:1990133">
    <property type="term" value="C:molybdopterin adenylyltransferase complex"/>
    <property type="evidence" value="ECO:0007669"/>
    <property type="project" value="TreeGrafter"/>
</dbReference>
<dbReference type="STRING" id="1302272.FC96_GL000087"/>
<name>A0A0R1HQN4_9LACO</name>
<keyword evidence="5" id="KW-1185">Reference proteome</keyword>
<gene>
    <name evidence="4" type="ORF">FC96_GL000087</name>
</gene>
<dbReference type="InterPro" id="IPR044672">
    <property type="entry name" value="MOCS2A"/>
</dbReference>
<evidence type="ECO:0000256" key="2">
    <source>
        <dbReference type="ARBA" id="ARBA00024200"/>
    </source>
</evidence>
<dbReference type="SUPFAM" id="SSF54285">
    <property type="entry name" value="MoaD/ThiS"/>
    <property type="match status" value="1"/>
</dbReference>
<dbReference type="UniPathway" id="UPA00344"/>
<evidence type="ECO:0000256" key="3">
    <source>
        <dbReference type="ARBA" id="ARBA00024247"/>
    </source>
</evidence>
<dbReference type="AlphaFoldDB" id="A0A0R1HQN4"/>
<dbReference type="InterPro" id="IPR016155">
    <property type="entry name" value="Mopterin_synth/thiamin_S_b"/>
</dbReference>
<dbReference type="PANTHER" id="PTHR33359">
    <property type="entry name" value="MOLYBDOPTERIN SYNTHASE SULFUR CARRIER SUBUNIT"/>
    <property type="match status" value="1"/>
</dbReference>
<dbReference type="GO" id="GO:0006777">
    <property type="term" value="P:Mo-molybdopterin cofactor biosynthetic process"/>
    <property type="evidence" value="ECO:0007669"/>
    <property type="project" value="InterPro"/>
</dbReference>
<organism evidence="4 5">
    <name type="scientific">Secundilactobacillus kimchicus JCM 15530</name>
    <dbReference type="NCBI Taxonomy" id="1302272"/>
    <lineage>
        <taxon>Bacteria</taxon>
        <taxon>Bacillati</taxon>
        <taxon>Bacillota</taxon>
        <taxon>Bacilli</taxon>
        <taxon>Lactobacillales</taxon>
        <taxon>Lactobacillaceae</taxon>
        <taxon>Secundilactobacillus</taxon>
    </lineage>
</organism>
<dbReference type="PANTHER" id="PTHR33359:SF1">
    <property type="entry name" value="MOLYBDOPTERIN SYNTHASE SULFUR CARRIER SUBUNIT"/>
    <property type="match status" value="1"/>
</dbReference>
<evidence type="ECO:0000313" key="4">
    <source>
        <dbReference type="EMBL" id="KRK49166.1"/>
    </source>
</evidence>